<dbReference type="AlphaFoldDB" id="A0AAW1QNA5"/>
<feature type="chain" id="PRO_5043946027" evidence="2">
    <location>
        <begin position="27"/>
        <end position="423"/>
    </location>
</feature>
<comment type="caution">
    <text evidence="3">The sequence shown here is derived from an EMBL/GenBank/DDBJ whole genome shotgun (WGS) entry which is preliminary data.</text>
</comment>
<keyword evidence="2" id="KW-0732">Signal</keyword>
<proteinExistence type="inferred from homology"/>
<sequence>MTRSQRGHWFICAGLAALLCLAFLLGHSGQLSPSQHLQGRGLFKRNAMARELKDQLQSGLLCDQGPVITAKAKGQPAFSKPSSQETLFSVIPKGKSSGRAAEQSCPVVSILSIVRDASSWGDGGRDFIDFIQVLNDIADDGATLDLALSVESKDEFDIIVCSVIQLYKLDAPSGSKCQPSPRIPAGMAGVPLSGIQVFHVPSLQGDPHPSVLNGVPREQRGLHPAQKARRRWLARNRNRLAWGAAKDQAAFLWLDTDIERLPKGMVAAMLDSGKDIIVPVVRCTYSGGIDYFDKNTWIGPIQPGFSDAERQHFRSSDDAWPGFKALHEWQGRWGPGLHYLDNPRYVDKELVPVDSVGGAVLFVRPYIFQQGANFGIANMVGGDWENEGWDSIETEALCWMATKAGFSCWGMPHQEAWHVPCKY</sequence>
<dbReference type="InterPro" id="IPR052086">
    <property type="entry name" value="Mannan_Polymerase_Subunit"/>
</dbReference>
<dbReference type="EMBL" id="JALJOS010000030">
    <property type="protein sequence ID" value="KAK9822722.1"/>
    <property type="molecule type" value="Genomic_DNA"/>
</dbReference>
<dbReference type="Proteomes" id="UP001438707">
    <property type="component" value="Unassembled WGS sequence"/>
</dbReference>
<accession>A0AAW1QNA5</accession>
<dbReference type="PANTHER" id="PTHR43083:SF6">
    <property type="entry name" value="MANNAN POLYMERASE COMPLEXES SUBUNIT MNN9"/>
    <property type="match status" value="1"/>
</dbReference>
<dbReference type="PANTHER" id="PTHR43083">
    <property type="entry name" value="MANNAN POLYMERASE II"/>
    <property type="match status" value="1"/>
</dbReference>
<evidence type="ECO:0000313" key="4">
    <source>
        <dbReference type="Proteomes" id="UP001438707"/>
    </source>
</evidence>
<evidence type="ECO:0000313" key="3">
    <source>
        <dbReference type="EMBL" id="KAK9822722.1"/>
    </source>
</evidence>
<evidence type="ECO:0000256" key="1">
    <source>
        <dbReference type="ARBA" id="ARBA00037964"/>
    </source>
</evidence>
<feature type="signal peptide" evidence="2">
    <location>
        <begin position="1"/>
        <end position="26"/>
    </location>
</feature>
<keyword evidence="4" id="KW-1185">Reference proteome</keyword>
<name>A0AAW1QNA5_9CHLO</name>
<reference evidence="3 4" key="1">
    <citation type="journal article" date="2024" name="Nat. Commun.">
        <title>Phylogenomics reveals the evolutionary origins of lichenization in chlorophyte algae.</title>
        <authorList>
            <person name="Puginier C."/>
            <person name="Libourel C."/>
            <person name="Otte J."/>
            <person name="Skaloud P."/>
            <person name="Haon M."/>
            <person name="Grisel S."/>
            <person name="Petersen M."/>
            <person name="Berrin J.G."/>
            <person name="Delaux P.M."/>
            <person name="Dal Grande F."/>
            <person name="Keller J."/>
        </authorList>
    </citation>
    <scope>NUCLEOTIDE SEQUENCE [LARGE SCALE GENOMIC DNA]</scope>
    <source>
        <strain evidence="3 4">SAG 2145</strain>
    </source>
</reference>
<dbReference type="Gene3D" id="3.90.550.10">
    <property type="entry name" value="Spore Coat Polysaccharide Biosynthesis Protein SpsA, Chain A"/>
    <property type="match status" value="1"/>
</dbReference>
<dbReference type="InterPro" id="IPR029044">
    <property type="entry name" value="Nucleotide-diphossugar_trans"/>
</dbReference>
<gene>
    <name evidence="3" type="ORF">WJX74_000113</name>
</gene>
<evidence type="ECO:0000256" key="2">
    <source>
        <dbReference type="SAM" id="SignalP"/>
    </source>
</evidence>
<organism evidence="3 4">
    <name type="scientific">Apatococcus lobatus</name>
    <dbReference type="NCBI Taxonomy" id="904363"/>
    <lineage>
        <taxon>Eukaryota</taxon>
        <taxon>Viridiplantae</taxon>
        <taxon>Chlorophyta</taxon>
        <taxon>core chlorophytes</taxon>
        <taxon>Trebouxiophyceae</taxon>
        <taxon>Chlorellales</taxon>
        <taxon>Chlorellaceae</taxon>
        <taxon>Apatococcus</taxon>
    </lineage>
</organism>
<dbReference type="Pfam" id="PF03452">
    <property type="entry name" value="Anp1"/>
    <property type="match status" value="1"/>
</dbReference>
<comment type="similarity">
    <text evidence="1">Belongs to the ANP1/MMN9/VAN1 family.</text>
</comment>
<protein>
    <submittedName>
        <fullName evidence="3">Uncharacterized protein</fullName>
    </submittedName>
</protein>